<accession>W8EHH1</accession>
<evidence type="ECO:0000313" key="2">
    <source>
        <dbReference type="Proteomes" id="UP000201360"/>
    </source>
</evidence>
<evidence type="ECO:0000313" key="1">
    <source>
        <dbReference type="EMBL" id="AHJ86375.1"/>
    </source>
</evidence>
<dbReference type="OrthoDB" id="28212at10239"/>
<keyword evidence="2" id="KW-1185">Reference proteome</keyword>
<reference evidence="1 2" key="1">
    <citation type="journal article" date="2014" name="Genome Announc.">
        <title>Complete genome sequences of nine mycobacteriophages.</title>
        <authorList>
            <person name="Franceschelli J.J."/>
            <person name="Suarez C.A."/>
            <person name="Teran L."/>
            <person name="Raya R.R."/>
            <person name="Morbidoni H.R."/>
        </authorList>
    </citation>
    <scope>NUCLEOTIDE SEQUENCE [LARGE SCALE GENOMIC DNA]</scope>
</reference>
<gene>
    <name evidence="1" type="ORF">40AC_11</name>
</gene>
<protein>
    <submittedName>
        <fullName evidence="1">Uncharacterized protein</fullName>
    </submittedName>
</protein>
<organism evidence="1 2">
    <name type="scientific">Mycobacterium phage 40AC</name>
    <dbReference type="NCBI Taxonomy" id="1458717"/>
    <lineage>
        <taxon>Viruses</taxon>
        <taxon>Duplodnaviria</taxon>
        <taxon>Heunggongvirae</taxon>
        <taxon>Uroviricota</taxon>
        <taxon>Caudoviricetes</taxon>
        <taxon>Santafevirus</taxon>
        <taxon>Santafevirus sf40AC</taxon>
    </lineage>
</organism>
<dbReference type="Proteomes" id="UP000201360">
    <property type="component" value="Segment"/>
</dbReference>
<dbReference type="RefSeq" id="YP_009009845.1">
    <property type="nucleotide sequence ID" value="NC_023607.1"/>
</dbReference>
<proteinExistence type="predicted"/>
<sequence length="45" mass="4874">MQAIQVKIAIFALKKAVKFLKDRPDLIPGEIDDAVIKVLALALGV</sequence>
<dbReference type="KEGG" id="vg:18506247"/>
<dbReference type="EMBL" id="KJ192196">
    <property type="protein sequence ID" value="AHJ86375.1"/>
    <property type="molecule type" value="Genomic_DNA"/>
</dbReference>
<name>W8EHH1_9CAUD</name>